<dbReference type="Proteomes" id="UP000198992">
    <property type="component" value="Unassembled WGS sequence"/>
</dbReference>
<dbReference type="Pfam" id="PF02698">
    <property type="entry name" value="DUF218"/>
    <property type="match status" value="1"/>
</dbReference>
<dbReference type="GO" id="GO:0000270">
    <property type="term" value="P:peptidoglycan metabolic process"/>
    <property type="evidence" value="ECO:0007669"/>
    <property type="project" value="TreeGrafter"/>
</dbReference>
<dbReference type="InterPro" id="IPR051599">
    <property type="entry name" value="Cell_Envelope_Assoc"/>
</dbReference>
<name>A0A1H4QB33_9BRAD</name>
<keyword evidence="1" id="KW-0812">Transmembrane</keyword>
<dbReference type="GO" id="GO:0005886">
    <property type="term" value="C:plasma membrane"/>
    <property type="evidence" value="ECO:0007669"/>
    <property type="project" value="TreeGrafter"/>
</dbReference>
<dbReference type="AlphaFoldDB" id="A0A1H4QB33"/>
<dbReference type="InterPro" id="IPR003848">
    <property type="entry name" value="DUF218"/>
</dbReference>
<dbReference type="Gene3D" id="3.40.50.620">
    <property type="entry name" value="HUPs"/>
    <property type="match status" value="1"/>
</dbReference>
<gene>
    <name evidence="3" type="ORF">SAMN05444164_1195</name>
</gene>
<dbReference type="InterPro" id="IPR014729">
    <property type="entry name" value="Rossmann-like_a/b/a_fold"/>
</dbReference>
<dbReference type="PANTHER" id="PTHR30336:SF4">
    <property type="entry name" value="ENVELOPE BIOGENESIS FACTOR ELYC"/>
    <property type="match status" value="1"/>
</dbReference>
<keyword evidence="1" id="KW-0472">Membrane</keyword>
<dbReference type="PANTHER" id="PTHR30336">
    <property type="entry name" value="INNER MEMBRANE PROTEIN, PROBABLE PERMEASE"/>
    <property type="match status" value="1"/>
</dbReference>
<evidence type="ECO:0000256" key="1">
    <source>
        <dbReference type="SAM" id="Phobius"/>
    </source>
</evidence>
<evidence type="ECO:0000313" key="3">
    <source>
        <dbReference type="EMBL" id="SEC16856.1"/>
    </source>
</evidence>
<feature type="transmembrane region" description="Helical" evidence="1">
    <location>
        <begin position="43"/>
        <end position="65"/>
    </location>
</feature>
<reference evidence="3 4" key="1">
    <citation type="submission" date="2016-10" db="EMBL/GenBank/DDBJ databases">
        <authorList>
            <person name="de Groot N.N."/>
        </authorList>
    </citation>
    <scope>NUCLEOTIDE SEQUENCE [LARGE SCALE GENOMIC DNA]</scope>
    <source>
        <strain evidence="3 4">MT12</strain>
    </source>
</reference>
<dbReference type="GO" id="GO:0043164">
    <property type="term" value="P:Gram-negative-bacterium-type cell wall biogenesis"/>
    <property type="evidence" value="ECO:0007669"/>
    <property type="project" value="TreeGrafter"/>
</dbReference>
<keyword evidence="1" id="KW-1133">Transmembrane helix</keyword>
<dbReference type="RefSeq" id="WP_092114712.1">
    <property type="nucleotide sequence ID" value="NZ_FNTH01000001.1"/>
</dbReference>
<feature type="domain" description="DUF218" evidence="2">
    <location>
        <begin position="80"/>
        <end position="244"/>
    </location>
</feature>
<evidence type="ECO:0000313" key="4">
    <source>
        <dbReference type="Proteomes" id="UP000198992"/>
    </source>
</evidence>
<dbReference type="EMBL" id="FNTH01000001">
    <property type="protein sequence ID" value="SEC16856.1"/>
    <property type="molecule type" value="Genomic_DNA"/>
</dbReference>
<proteinExistence type="predicted"/>
<dbReference type="CDD" id="cd06259">
    <property type="entry name" value="YdcF-like"/>
    <property type="match status" value="1"/>
</dbReference>
<feature type="transmembrane region" description="Helical" evidence="1">
    <location>
        <begin position="12"/>
        <end position="31"/>
    </location>
</feature>
<evidence type="ECO:0000259" key="2">
    <source>
        <dbReference type="Pfam" id="PF02698"/>
    </source>
</evidence>
<accession>A0A1H4QB33</accession>
<organism evidence="3 4">
    <name type="scientific">Bradyrhizobium erythrophlei</name>
    <dbReference type="NCBI Taxonomy" id="1437360"/>
    <lineage>
        <taxon>Bacteria</taxon>
        <taxon>Pseudomonadati</taxon>
        <taxon>Pseudomonadota</taxon>
        <taxon>Alphaproteobacteria</taxon>
        <taxon>Hyphomicrobiales</taxon>
        <taxon>Nitrobacteraceae</taxon>
        <taxon>Bradyrhizobium</taxon>
    </lineage>
</organism>
<dbReference type="OrthoDB" id="9809813at2"/>
<sequence length="264" mass="28437">MFFVLSKTLGIILLPINFLIGIGVIGAVLLLTRFARLGRRLMVASALLLAICSFSPLGNVLISALEQRFPPWDASRGAPDGIIVLGGSIDADLSVAHGTPVVRTAADRVIAAAALARRYPNARLVFTGGSANLISNDAREADYAAEMFESLGIAKSRLTIERRSRNTVENAEFSKALVDPKPGERWLLVTSAYHMPRSVGLFRKAGFNVEAYPVDWRVGYAMSFATLAIDGLSRTDLGTREWIGLVAYHLAGKTDDLLPGPAAR</sequence>
<protein>
    <submittedName>
        <fullName evidence="3">Uncharacterized SAM-binding protein YcdF, DUF218 family</fullName>
    </submittedName>
</protein>